<evidence type="ECO:0000313" key="2">
    <source>
        <dbReference type="Proteomes" id="UP000653454"/>
    </source>
</evidence>
<sequence length="68" mass="7983">MTPRARSAALLSLLLLVIICCYGYKRKYLVCKSPEPCKPPQFLRLEDERLTRQLLDNYKPPPLPKIYF</sequence>
<protein>
    <submittedName>
        <fullName evidence="1">(diamondback moth) hypothetical protein</fullName>
    </submittedName>
</protein>
<proteinExistence type="predicted"/>
<dbReference type="EMBL" id="CAJHNJ030000067">
    <property type="protein sequence ID" value="CAG9133777.1"/>
    <property type="molecule type" value="Genomic_DNA"/>
</dbReference>
<accession>A0A8S4G2V0</accession>
<dbReference type="Proteomes" id="UP000653454">
    <property type="component" value="Unassembled WGS sequence"/>
</dbReference>
<keyword evidence="2" id="KW-1185">Reference proteome</keyword>
<dbReference type="AlphaFoldDB" id="A0A8S4G2V0"/>
<evidence type="ECO:0000313" key="1">
    <source>
        <dbReference type="EMBL" id="CAG9133777.1"/>
    </source>
</evidence>
<organism evidence="1 2">
    <name type="scientific">Plutella xylostella</name>
    <name type="common">Diamondback moth</name>
    <name type="synonym">Plutella maculipennis</name>
    <dbReference type="NCBI Taxonomy" id="51655"/>
    <lineage>
        <taxon>Eukaryota</taxon>
        <taxon>Metazoa</taxon>
        <taxon>Ecdysozoa</taxon>
        <taxon>Arthropoda</taxon>
        <taxon>Hexapoda</taxon>
        <taxon>Insecta</taxon>
        <taxon>Pterygota</taxon>
        <taxon>Neoptera</taxon>
        <taxon>Endopterygota</taxon>
        <taxon>Lepidoptera</taxon>
        <taxon>Glossata</taxon>
        <taxon>Ditrysia</taxon>
        <taxon>Yponomeutoidea</taxon>
        <taxon>Plutellidae</taxon>
        <taxon>Plutella</taxon>
    </lineage>
</organism>
<comment type="caution">
    <text evidence="1">The sequence shown here is derived from an EMBL/GenBank/DDBJ whole genome shotgun (WGS) entry which is preliminary data.</text>
</comment>
<reference evidence="1" key="1">
    <citation type="submission" date="2020-11" db="EMBL/GenBank/DDBJ databases">
        <authorList>
            <person name="Whiteford S."/>
        </authorList>
    </citation>
    <scope>NUCLEOTIDE SEQUENCE</scope>
</reference>
<name>A0A8S4G2V0_PLUXY</name>
<gene>
    <name evidence="1" type="ORF">PLXY2_LOCUS12038</name>
</gene>